<name>A0A453GV43_AEGTS</name>
<evidence type="ECO:0000313" key="2">
    <source>
        <dbReference type="EnsemblPlants" id="AET3Gv21215900.1"/>
    </source>
</evidence>
<dbReference type="Gramene" id="AET3Gv21215900.1">
    <property type="protein sequence ID" value="AET3Gv21215900.1"/>
    <property type="gene ID" value="AET3Gv21215900"/>
</dbReference>
<keyword evidence="3" id="KW-1185">Reference proteome</keyword>
<dbReference type="STRING" id="200361.A0A453GV43"/>
<reference evidence="3" key="2">
    <citation type="journal article" date="2017" name="Nat. Plants">
        <title>The Aegilops tauschii genome reveals multiple impacts of transposons.</title>
        <authorList>
            <person name="Zhao G."/>
            <person name="Zou C."/>
            <person name="Li K."/>
            <person name="Wang K."/>
            <person name="Li T."/>
            <person name="Gao L."/>
            <person name="Zhang X."/>
            <person name="Wang H."/>
            <person name="Yang Z."/>
            <person name="Liu X."/>
            <person name="Jiang W."/>
            <person name="Mao L."/>
            <person name="Kong X."/>
            <person name="Jiao Y."/>
            <person name="Jia J."/>
        </authorList>
    </citation>
    <scope>NUCLEOTIDE SEQUENCE [LARGE SCALE GENOMIC DNA]</scope>
    <source>
        <strain evidence="3">cv. AL8/78</strain>
    </source>
</reference>
<reference evidence="2" key="4">
    <citation type="submission" date="2019-03" db="UniProtKB">
        <authorList>
            <consortium name="EnsemblPlants"/>
        </authorList>
    </citation>
    <scope>IDENTIFICATION</scope>
</reference>
<protein>
    <recommendedName>
        <fullName evidence="1">KIB1-4 beta-propeller domain-containing protein</fullName>
    </recommendedName>
</protein>
<proteinExistence type="predicted"/>
<dbReference type="Proteomes" id="UP000015105">
    <property type="component" value="Chromosome 3D"/>
</dbReference>
<evidence type="ECO:0000313" key="3">
    <source>
        <dbReference type="Proteomes" id="UP000015105"/>
    </source>
</evidence>
<dbReference type="Pfam" id="PF03478">
    <property type="entry name" value="Beta-prop_KIB1-4"/>
    <property type="match status" value="1"/>
</dbReference>
<reference evidence="2" key="3">
    <citation type="journal article" date="2017" name="Nature">
        <title>Genome sequence of the progenitor of the wheat D genome Aegilops tauschii.</title>
        <authorList>
            <person name="Luo M.C."/>
            <person name="Gu Y.Q."/>
            <person name="Puiu D."/>
            <person name="Wang H."/>
            <person name="Twardziok S.O."/>
            <person name="Deal K.R."/>
            <person name="Huo N."/>
            <person name="Zhu T."/>
            <person name="Wang L."/>
            <person name="Wang Y."/>
            <person name="McGuire P.E."/>
            <person name="Liu S."/>
            <person name="Long H."/>
            <person name="Ramasamy R.K."/>
            <person name="Rodriguez J.C."/>
            <person name="Van S.L."/>
            <person name="Yuan L."/>
            <person name="Wang Z."/>
            <person name="Xia Z."/>
            <person name="Xiao L."/>
            <person name="Anderson O.D."/>
            <person name="Ouyang S."/>
            <person name="Liang Y."/>
            <person name="Zimin A.V."/>
            <person name="Pertea G."/>
            <person name="Qi P."/>
            <person name="Bennetzen J.L."/>
            <person name="Dai X."/>
            <person name="Dawson M.W."/>
            <person name="Muller H.G."/>
            <person name="Kugler K."/>
            <person name="Rivarola-Duarte L."/>
            <person name="Spannagl M."/>
            <person name="Mayer K.F.X."/>
            <person name="Lu F.H."/>
            <person name="Bevan M.W."/>
            <person name="Leroy P."/>
            <person name="Li P."/>
            <person name="You F.M."/>
            <person name="Sun Q."/>
            <person name="Liu Z."/>
            <person name="Lyons E."/>
            <person name="Wicker T."/>
            <person name="Salzberg S.L."/>
            <person name="Devos K.M."/>
            <person name="Dvorak J."/>
        </authorList>
    </citation>
    <scope>NUCLEOTIDE SEQUENCE [LARGE SCALE GENOMIC DNA]</scope>
    <source>
        <strain evidence="2">cv. AL8/78</strain>
    </source>
</reference>
<organism evidence="2 3">
    <name type="scientific">Aegilops tauschii subsp. strangulata</name>
    <name type="common">Goatgrass</name>
    <dbReference type="NCBI Taxonomy" id="200361"/>
    <lineage>
        <taxon>Eukaryota</taxon>
        <taxon>Viridiplantae</taxon>
        <taxon>Streptophyta</taxon>
        <taxon>Embryophyta</taxon>
        <taxon>Tracheophyta</taxon>
        <taxon>Spermatophyta</taxon>
        <taxon>Magnoliopsida</taxon>
        <taxon>Liliopsida</taxon>
        <taxon>Poales</taxon>
        <taxon>Poaceae</taxon>
        <taxon>BOP clade</taxon>
        <taxon>Pooideae</taxon>
        <taxon>Triticodae</taxon>
        <taxon>Triticeae</taxon>
        <taxon>Triticinae</taxon>
        <taxon>Aegilops</taxon>
    </lineage>
</organism>
<evidence type="ECO:0000259" key="1">
    <source>
        <dbReference type="Pfam" id="PF03478"/>
    </source>
</evidence>
<reference evidence="2" key="5">
    <citation type="journal article" date="2021" name="G3 (Bethesda)">
        <title>Aegilops tauschii genome assembly Aet v5.0 features greater sequence contiguity and improved annotation.</title>
        <authorList>
            <person name="Wang L."/>
            <person name="Zhu T."/>
            <person name="Rodriguez J.C."/>
            <person name="Deal K.R."/>
            <person name="Dubcovsky J."/>
            <person name="McGuire P.E."/>
            <person name="Lux T."/>
            <person name="Spannagl M."/>
            <person name="Mayer K.F.X."/>
            <person name="Baldrich P."/>
            <person name="Meyers B.C."/>
            <person name="Huo N."/>
            <person name="Gu Y.Q."/>
            <person name="Zhou H."/>
            <person name="Devos K.M."/>
            <person name="Bennetzen J.L."/>
            <person name="Unver T."/>
            <person name="Budak H."/>
            <person name="Gulick P.J."/>
            <person name="Galiba G."/>
            <person name="Kalapos B."/>
            <person name="Nelson D.R."/>
            <person name="Li P."/>
            <person name="You F.M."/>
            <person name="Luo M.C."/>
            <person name="Dvorak J."/>
        </authorList>
    </citation>
    <scope>NUCLEOTIDE SEQUENCE [LARGE SCALE GENOMIC DNA]</scope>
    <source>
        <strain evidence="2">cv. AL8/78</strain>
    </source>
</reference>
<sequence>REDMVHPRQCIRDQLVLRKIVFSEKPTLPGCILAAITNKHEFAFYKVGCPEAGWKTYGALAQDGLMDITFCNGELYGITKSKQLNKYEFGINNQGGTVLKKTHRFSKLDVYYWEYCSNQFRYILETRGKLVMVASNFTVHELVNTDTGKYDCVRMCNLGNYALFLGPVPTGERGGLQKNHIYVSYHRCLRRNDDIPNDAKVFLKTLNDDGYRVYYKRDRCVNGIRSTRYYVMGGLHPPMWLLPP</sequence>
<feature type="domain" description="KIB1-4 beta-propeller" evidence="1">
    <location>
        <begin position="13"/>
        <end position="202"/>
    </location>
</feature>
<dbReference type="EnsemblPlants" id="AET3Gv21215900.1">
    <property type="protein sequence ID" value="AET3Gv21215900.1"/>
    <property type="gene ID" value="AET3Gv21215900"/>
</dbReference>
<dbReference type="PANTHER" id="PTHR33110:SF104">
    <property type="entry name" value="MRNA CAP-BINDING PROTEIN"/>
    <property type="match status" value="1"/>
</dbReference>
<dbReference type="PANTHER" id="PTHR33110">
    <property type="entry name" value="F-BOX/KELCH-REPEAT PROTEIN-RELATED"/>
    <property type="match status" value="1"/>
</dbReference>
<accession>A0A453GV43</accession>
<dbReference type="InterPro" id="IPR005174">
    <property type="entry name" value="KIB1-4_b-propeller"/>
</dbReference>
<reference evidence="3" key="1">
    <citation type="journal article" date="2014" name="Science">
        <title>Ancient hybridizations among the ancestral genomes of bread wheat.</title>
        <authorList>
            <consortium name="International Wheat Genome Sequencing Consortium,"/>
            <person name="Marcussen T."/>
            <person name="Sandve S.R."/>
            <person name="Heier L."/>
            <person name="Spannagl M."/>
            <person name="Pfeifer M."/>
            <person name="Jakobsen K.S."/>
            <person name="Wulff B.B."/>
            <person name="Steuernagel B."/>
            <person name="Mayer K.F."/>
            <person name="Olsen O.A."/>
        </authorList>
    </citation>
    <scope>NUCLEOTIDE SEQUENCE [LARGE SCALE GENOMIC DNA]</scope>
    <source>
        <strain evidence="3">cv. AL8/78</strain>
    </source>
</reference>
<dbReference type="AlphaFoldDB" id="A0A453GV43"/>